<evidence type="ECO:0000256" key="1">
    <source>
        <dbReference type="SAM" id="MobiDB-lite"/>
    </source>
</evidence>
<keyword evidence="5" id="KW-1185">Reference proteome</keyword>
<feature type="domain" description="LYC1 C-terminal" evidence="3">
    <location>
        <begin position="207"/>
        <end position="424"/>
    </location>
</feature>
<dbReference type="PANTHER" id="PTHR34815:SF4">
    <property type="entry name" value="N-ACETYLTRANSFERASE DOMAIN-CONTAINING PROTEIN"/>
    <property type="match status" value="1"/>
</dbReference>
<proteinExistence type="predicted"/>
<dbReference type="GO" id="GO:0016747">
    <property type="term" value="F:acyltransferase activity, transferring groups other than amino-acyl groups"/>
    <property type="evidence" value="ECO:0007669"/>
    <property type="project" value="InterPro"/>
</dbReference>
<gene>
    <name evidence="4" type="ORF">QBC42DRAFT_179851</name>
</gene>
<comment type="caution">
    <text evidence="4">The sequence shown here is derived from an EMBL/GenBank/DDBJ whole genome shotgun (WGS) entry which is preliminary data.</text>
</comment>
<dbReference type="Proteomes" id="UP001321749">
    <property type="component" value="Unassembled WGS sequence"/>
</dbReference>
<dbReference type="InterPro" id="IPR016181">
    <property type="entry name" value="Acyl_CoA_acyltransferase"/>
</dbReference>
<dbReference type="Pfam" id="PF22998">
    <property type="entry name" value="GNAT_LYC1-like"/>
    <property type="match status" value="1"/>
</dbReference>
<dbReference type="InterPro" id="IPR000182">
    <property type="entry name" value="GNAT_dom"/>
</dbReference>
<evidence type="ECO:0000259" key="2">
    <source>
        <dbReference type="Pfam" id="PF00583"/>
    </source>
</evidence>
<dbReference type="AlphaFoldDB" id="A0AAV9HJL4"/>
<evidence type="ECO:0000313" key="5">
    <source>
        <dbReference type="Proteomes" id="UP001321749"/>
    </source>
</evidence>
<protein>
    <submittedName>
        <fullName evidence="4">Lysine acetyltransferase</fullName>
    </submittedName>
</protein>
<dbReference type="PANTHER" id="PTHR34815">
    <property type="entry name" value="LYSINE ACETYLTRANSFERASE"/>
    <property type="match status" value="1"/>
</dbReference>
<accession>A0AAV9HJL4</accession>
<feature type="domain" description="N-acetyltransferase" evidence="2">
    <location>
        <begin position="120"/>
        <end position="176"/>
    </location>
</feature>
<reference evidence="4" key="1">
    <citation type="journal article" date="2023" name="Mol. Phylogenet. Evol.">
        <title>Genome-scale phylogeny and comparative genomics of the fungal order Sordariales.</title>
        <authorList>
            <person name="Hensen N."/>
            <person name="Bonometti L."/>
            <person name="Westerberg I."/>
            <person name="Brannstrom I.O."/>
            <person name="Guillou S."/>
            <person name="Cros-Aarteil S."/>
            <person name="Calhoun S."/>
            <person name="Haridas S."/>
            <person name="Kuo A."/>
            <person name="Mondo S."/>
            <person name="Pangilinan J."/>
            <person name="Riley R."/>
            <person name="LaButti K."/>
            <person name="Andreopoulos B."/>
            <person name="Lipzen A."/>
            <person name="Chen C."/>
            <person name="Yan M."/>
            <person name="Daum C."/>
            <person name="Ng V."/>
            <person name="Clum A."/>
            <person name="Steindorff A."/>
            <person name="Ohm R.A."/>
            <person name="Martin F."/>
            <person name="Silar P."/>
            <person name="Natvig D.O."/>
            <person name="Lalanne C."/>
            <person name="Gautier V."/>
            <person name="Ament-Velasquez S.L."/>
            <person name="Kruys A."/>
            <person name="Hutchinson M.I."/>
            <person name="Powell A.J."/>
            <person name="Barry K."/>
            <person name="Miller A.N."/>
            <person name="Grigoriev I.V."/>
            <person name="Debuchy R."/>
            <person name="Gladieux P."/>
            <person name="Hiltunen Thoren M."/>
            <person name="Johannesson H."/>
        </authorList>
    </citation>
    <scope>NUCLEOTIDE SEQUENCE</scope>
    <source>
        <strain evidence="4">PSN324</strain>
    </source>
</reference>
<evidence type="ECO:0000259" key="3">
    <source>
        <dbReference type="Pfam" id="PF22998"/>
    </source>
</evidence>
<dbReference type="InterPro" id="IPR053013">
    <property type="entry name" value="LAT"/>
</dbReference>
<name>A0AAV9HJL4_9PEZI</name>
<feature type="region of interest" description="Disordered" evidence="1">
    <location>
        <begin position="189"/>
        <end position="210"/>
    </location>
</feature>
<sequence length="424" mass="47805">MGSNTFFSSSTSLPDANSPTLVLTHPSEAERIQTWTLTHPMWGPALSLDSYVSRESYLTTVPLARHGGITHWILTVSGLPADERPILSSCETLRKRVLYTTTTTTAKDGLKRVVKEGLAHGIGSVFTDKQFRGRGYASRMMTELAKALRGNGGWQRGTMMCVLYSDIGKAFYSKHGWGVFESGHVEFKPKAQDSGEKQGADHRDEAKGESEGKVKMIGYHELAELCCVDERLLRERLSRLANGDEDHDGELKGEKNENKKKKAVHVAIVPELDQMLWHLMREDFMTKHIFGKIPQVKGAVYGEKGNRVWAVWTRGYYGGLEKMEGNTLHILRVVIENEKGISEEQLVEGLRSIVEVARAEAAEWRSEKVQMWNPSQRLRGAIGKIGVEYEYVDRDKDSIASLMWYGDEATEEVDWVCNEKYAWC</sequence>
<dbReference type="InterPro" id="IPR055100">
    <property type="entry name" value="GNAT_LYC1-like"/>
</dbReference>
<organism evidence="4 5">
    <name type="scientific">Cladorrhinum samala</name>
    <dbReference type="NCBI Taxonomy" id="585594"/>
    <lineage>
        <taxon>Eukaryota</taxon>
        <taxon>Fungi</taxon>
        <taxon>Dikarya</taxon>
        <taxon>Ascomycota</taxon>
        <taxon>Pezizomycotina</taxon>
        <taxon>Sordariomycetes</taxon>
        <taxon>Sordariomycetidae</taxon>
        <taxon>Sordariales</taxon>
        <taxon>Podosporaceae</taxon>
        <taxon>Cladorrhinum</taxon>
    </lineage>
</organism>
<dbReference type="Gene3D" id="3.40.630.30">
    <property type="match status" value="1"/>
</dbReference>
<dbReference type="SUPFAM" id="SSF55729">
    <property type="entry name" value="Acyl-CoA N-acyltransferases (Nat)"/>
    <property type="match status" value="1"/>
</dbReference>
<dbReference type="Pfam" id="PF00583">
    <property type="entry name" value="Acetyltransf_1"/>
    <property type="match status" value="1"/>
</dbReference>
<dbReference type="EMBL" id="MU865002">
    <property type="protein sequence ID" value="KAK4460893.1"/>
    <property type="molecule type" value="Genomic_DNA"/>
</dbReference>
<dbReference type="CDD" id="cd04301">
    <property type="entry name" value="NAT_SF"/>
    <property type="match status" value="1"/>
</dbReference>
<evidence type="ECO:0000313" key="4">
    <source>
        <dbReference type="EMBL" id="KAK4460893.1"/>
    </source>
</evidence>
<reference evidence="4" key="2">
    <citation type="submission" date="2023-06" db="EMBL/GenBank/DDBJ databases">
        <authorList>
            <consortium name="Lawrence Berkeley National Laboratory"/>
            <person name="Mondo S.J."/>
            <person name="Hensen N."/>
            <person name="Bonometti L."/>
            <person name="Westerberg I."/>
            <person name="Brannstrom I.O."/>
            <person name="Guillou S."/>
            <person name="Cros-Aarteil S."/>
            <person name="Calhoun S."/>
            <person name="Haridas S."/>
            <person name="Kuo A."/>
            <person name="Pangilinan J."/>
            <person name="Riley R."/>
            <person name="Labutti K."/>
            <person name="Andreopoulos B."/>
            <person name="Lipzen A."/>
            <person name="Chen C."/>
            <person name="Yanf M."/>
            <person name="Daum C."/>
            <person name="Ng V."/>
            <person name="Clum A."/>
            <person name="Steindorff A."/>
            <person name="Ohm R."/>
            <person name="Martin F."/>
            <person name="Silar P."/>
            <person name="Natvig D."/>
            <person name="Lalanne C."/>
            <person name="Gautier V."/>
            <person name="Ament-Velasquez S.L."/>
            <person name="Kruys A."/>
            <person name="Hutchinson M.I."/>
            <person name="Powell A.J."/>
            <person name="Barry K."/>
            <person name="Miller A.N."/>
            <person name="Grigoriev I.V."/>
            <person name="Debuchy R."/>
            <person name="Gladieux P."/>
            <person name="Thoren M.H."/>
            <person name="Johannesson H."/>
        </authorList>
    </citation>
    <scope>NUCLEOTIDE SEQUENCE</scope>
    <source>
        <strain evidence="4">PSN324</strain>
    </source>
</reference>